<accession>A0A4R5NNB6</accession>
<reference evidence="6 7" key="1">
    <citation type="journal article" date="2019" name="Appl. Microbiol. Biotechnol.">
        <title>Uncovering carbohydrate metabolism through a genotype-phenotype association study of 56 lactic acid bacteria genomes.</title>
        <authorList>
            <person name="Buron-Moles G."/>
            <person name="Chailyan A."/>
            <person name="Dolejs I."/>
            <person name="Forster J."/>
            <person name="Miks M.H."/>
        </authorList>
    </citation>
    <scope>NUCLEOTIDE SEQUENCE [LARGE SCALE GENOMIC DNA]</scope>
    <source>
        <strain evidence="6 7">ATCC 4005</strain>
    </source>
</reference>
<evidence type="ECO:0000256" key="1">
    <source>
        <dbReference type="ARBA" id="ARBA00022670"/>
    </source>
</evidence>
<evidence type="ECO:0000313" key="6">
    <source>
        <dbReference type="EMBL" id="TDG77753.1"/>
    </source>
</evidence>
<proteinExistence type="predicted"/>
<evidence type="ECO:0000313" key="7">
    <source>
        <dbReference type="Proteomes" id="UP000295181"/>
    </source>
</evidence>
<dbReference type="GeneID" id="72461517"/>
<dbReference type="GO" id="GO:0004222">
    <property type="term" value="F:metalloendopeptidase activity"/>
    <property type="evidence" value="ECO:0007669"/>
    <property type="project" value="InterPro"/>
</dbReference>
<evidence type="ECO:0000256" key="2">
    <source>
        <dbReference type="ARBA" id="ARBA00022723"/>
    </source>
</evidence>
<evidence type="ECO:0000256" key="3">
    <source>
        <dbReference type="ARBA" id="ARBA00022801"/>
    </source>
</evidence>
<feature type="domain" description="Peptidase M10 metallopeptidase" evidence="5">
    <location>
        <begin position="289"/>
        <end position="366"/>
    </location>
</feature>
<evidence type="ECO:0000256" key="4">
    <source>
        <dbReference type="ARBA" id="ARBA00022833"/>
    </source>
</evidence>
<dbReference type="AlphaFoldDB" id="A0A4R5NNB6"/>
<dbReference type="GO" id="GO:0006508">
    <property type="term" value="P:proteolysis"/>
    <property type="evidence" value="ECO:0007669"/>
    <property type="project" value="UniProtKB-KW"/>
</dbReference>
<dbReference type="SUPFAM" id="SSF55486">
    <property type="entry name" value="Metalloproteases ('zincins'), catalytic domain"/>
    <property type="match status" value="2"/>
</dbReference>
<dbReference type="RefSeq" id="WP_056939236.1">
    <property type="nucleotide sequence ID" value="NZ_AZDM01000042.1"/>
</dbReference>
<sequence length="415" mass="45569">MKQRQGIMTLIFAAVLSIGLLGGFTSTADVSAKQTVKVVKVQKVATKAYRATKGYMYNSPKLTKKIHNLKNYPKTTFYSKKRVTIKTTNNKTAYYTYVANKSGKIKGYVYSKYLKLYQPTKTTSTSSSNSQSDNSISTPQVISKSSLSSLIAASPDLDPTGELLSLTSADYKTYQSVFNKNFNVGNYADEGVFTDDQASIYVKSPTLQPYVQKAIDKWNTALGTTVFTLGTAQNHSLTLGFGNGQSEGWDGVFDGDSVQVDYYDFHDRTYPYGPMPLPSSQTIQIKLSTDDTDVDGAAEGMAATRVKQSAATHRDTSAHYLTTTVSGTPTELLENYWVGVITHELGHALGLDHTPYFQDIMAAPASTEDGQSQENAKYDWTTYKDSDNVQGGALTATLSQRDIDRAKLTKLLGYW</sequence>
<evidence type="ECO:0000259" key="5">
    <source>
        <dbReference type="Pfam" id="PF00413"/>
    </source>
</evidence>
<dbReference type="Gene3D" id="3.40.390.10">
    <property type="entry name" value="Collagenase (Catalytic Domain)"/>
    <property type="match status" value="1"/>
</dbReference>
<keyword evidence="3" id="KW-0378">Hydrolase</keyword>
<dbReference type="GO" id="GO:0008270">
    <property type="term" value="F:zinc ion binding"/>
    <property type="evidence" value="ECO:0007669"/>
    <property type="project" value="InterPro"/>
</dbReference>
<protein>
    <recommendedName>
        <fullName evidence="5">Peptidase M10 metallopeptidase domain-containing protein</fullName>
    </recommendedName>
</protein>
<dbReference type="Proteomes" id="UP000295181">
    <property type="component" value="Unassembled WGS sequence"/>
</dbReference>
<keyword evidence="1" id="KW-0645">Protease</keyword>
<organism evidence="6 7">
    <name type="scientific">Lentilactobacillus buchneri DSM 20057</name>
    <dbReference type="NCBI Taxonomy" id="1423728"/>
    <lineage>
        <taxon>Bacteria</taxon>
        <taxon>Bacillati</taxon>
        <taxon>Bacillota</taxon>
        <taxon>Bacilli</taxon>
        <taxon>Lactobacillales</taxon>
        <taxon>Lactobacillaceae</taxon>
        <taxon>Lentilactobacillus</taxon>
    </lineage>
</organism>
<dbReference type="GO" id="GO:0031012">
    <property type="term" value="C:extracellular matrix"/>
    <property type="evidence" value="ECO:0007669"/>
    <property type="project" value="InterPro"/>
</dbReference>
<dbReference type="Pfam" id="PF00413">
    <property type="entry name" value="Peptidase_M10"/>
    <property type="match status" value="1"/>
</dbReference>
<name>A0A4R5NNB6_LENBU</name>
<dbReference type="InterPro" id="IPR001818">
    <property type="entry name" value="Pept_M10_metallopeptidase"/>
</dbReference>
<dbReference type="EMBL" id="PUFP01000050">
    <property type="protein sequence ID" value="TDG77753.1"/>
    <property type="molecule type" value="Genomic_DNA"/>
</dbReference>
<dbReference type="InterPro" id="IPR024079">
    <property type="entry name" value="MetalloPept_cat_dom_sf"/>
</dbReference>
<comment type="caution">
    <text evidence="6">The sequence shown here is derived from an EMBL/GenBank/DDBJ whole genome shotgun (WGS) entry which is preliminary data.</text>
</comment>
<keyword evidence="4" id="KW-0862">Zinc</keyword>
<gene>
    <name evidence="6" type="ORF">C5L32_001093</name>
</gene>
<keyword evidence="2" id="KW-0479">Metal-binding</keyword>